<protein>
    <recommendedName>
        <fullName evidence="3">Methylmalonyl Co-A mutase-associated GTPase MeaB</fullName>
    </recommendedName>
</protein>
<organism evidence="2">
    <name type="scientific">marine sediment metagenome</name>
    <dbReference type="NCBI Taxonomy" id="412755"/>
    <lineage>
        <taxon>unclassified sequences</taxon>
        <taxon>metagenomes</taxon>
        <taxon>ecological metagenomes</taxon>
    </lineage>
</organism>
<reference evidence="2" key="1">
    <citation type="journal article" date="2014" name="Front. Microbiol.">
        <title>High frequency of phylogenetically diverse reductive dehalogenase-homologous genes in deep subseafloor sedimentary metagenomes.</title>
        <authorList>
            <person name="Kawai M."/>
            <person name="Futagami T."/>
            <person name="Toyoda A."/>
            <person name="Takaki Y."/>
            <person name="Nishi S."/>
            <person name="Hori S."/>
            <person name="Arai W."/>
            <person name="Tsubouchi T."/>
            <person name="Morono Y."/>
            <person name="Uchiyama I."/>
            <person name="Ito T."/>
            <person name="Fujiyama A."/>
            <person name="Inagaki F."/>
            <person name="Takami H."/>
        </authorList>
    </citation>
    <scope>NUCLEOTIDE SEQUENCE</scope>
    <source>
        <strain evidence="2">Expedition CK06-06</strain>
    </source>
</reference>
<dbReference type="GO" id="GO:0003924">
    <property type="term" value="F:GTPase activity"/>
    <property type="evidence" value="ECO:0007669"/>
    <property type="project" value="InterPro"/>
</dbReference>
<proteinExistence type="inferred from homology"/>
<dbReference type="GO" id="GO:0005525">
    <property type="term" value="F:GTP binding"/>
    <property type="evidence" value="ECO:0007669"/>
    <property type="project" value="InterPro"/>
</dbReference>
<feature type="non-terminal residue" evidence="2">
    <location>
        <position position="1"/>
    </location>
</feature>
<dbReference type="InterPro" id="IPR005129">
    <property type="entry name" value="GTPase_ArgK"/>
</dbReference>
<name>X0VRA0_9ZZZZ</name>
<evidence type="ECO:0000313" key="2">
    <source>
        <dbReference type="EMBL" id="GAG14963.1"/>
    </source>
</evidence>
<dbReference type="PANTHER" id="PTHR23408">
    <property type="entry name" value="METHYLMALONYL-COA MUTASE"/>
    <property type="match status" value="1"/>
</dbReference>
<evidence type="ECO:0008006" key="3">
    <source>
        <dbReference type="Google" id="ProtNLM"/>
    </source>
</evidence>
<dbReference type="PANTHER" id="PTHR23408:SF3">
    <property type="entry name" value="METHYLMALONIC ACIDURIA TYPE A PROTEIN, MITOCHONDRIAL"/>
    <property type="match status" value="1"/>
</dbReference>
<sequence length="181" mass="19605">VMDAAHKDVIIVETVGAGQDEVDVADTAHTTVVISVPGAGDEVQAIKAGILEIADILVVNKADQPRADMTARQLAAFLTMGRDEGWEVPILQTVALKGRGVVELADDIDRHRAFLETSGRLEEARRHRARRQLLALAQKELLARVLASAEADGQVERLVEAIARREVDPHTAAERLIEAAE</sequence>
<evidence type="ECO:0000256" key="1">
    <source>
        <dbReference type="ARBA" id="ARBA00009625"/>
    </source>
</evidence>
<dbReference type="EMBL" id="BARS01039029">
    <property type="protein sequence ID" value="GAG14963.1"/>
    <property type="molecule type" value="Genomic_DNA"/>
</dbReference>
<dbReference type="InterPro" id="IPR027417">
    <property type="entry name" value="P-loop_NTPase"/>
</dbReference>
<dbReference type="Gene3D" id="3.40.50.300">
    <property type="entry name" value="P-loop containing nucleotide triphosphate hydrolases"/>
    <property type="match status" value="1"/>
</dbReference>
<dbReference type="GO" id="GO:0005737">
    <property type="term" value="C:cytoplasm"/>
    <property type="evidence" value="ECO:0007669"/>
    <property type="project" value="TreeGrafter"/>
</dbReference>
<dbReference type="AlphaFoldDB" id="X0VRA0"/>
<dbReference type="Gene3D" id="1.10.287.130">
    <property type="match status" value="1"/>
</dbReference>
<accession>X0VRA0</accession>
<dbReference type="SUPFAM" id="SSF52540">
    <property type="entry name" value="P-loop containing nucleoside triphosphate hydrolases"/>
    <property type="match status" value="1"/>
</dbReference>
<comment type="caution">
    <text evidence="2">The sequence shown here is derived from an EMBL/GenBank/DDBJ whole genome shotgun (WGS) entry which is preliminary data.</text>
</comment>
<dbReference type="Pfam" id="PF03308">
    <property type="entry name" value="MeaB"/>
    <property type="match status" value="1"/>
</dbReference>
<gene>
    <name evidence="2" type="ORF">S01H1_59654</name>
</gene>
<comment type="similarity">
    <text evidence="1">Belongs to the SIMIBI class G3E GTPase family. ArgK/MeaB subfamily.</text>
</comment>